<evidence type="ECO:0000256" key="4">
    <source>
        <dbReference type="ARBA" id="ARBA00022690"/>
    </source>
</evidence>
<protein>
    <submittedName>
        <fullName evidence="12">WD repeat domain 49</fullName>
    </submittedName>
</protein>
<evidence type="ECO:0000256" key="8">
    <source>
        <dbReference type="ARBA" id="ARBA00023180"/>
    </source>
</evidence>
<dbReference type="InterPro" id="IPR042178">
    <property type="entry name" value="Serpin_sf_1"/>
</dbReference>
<dbReference type="InterPro" id="IPR015943">
    <property type="entry name" value="WD40/YVTN_repeat-like_dom_sf"/>
</dbReference>
<name>A0A803JT19_XENTR</name>
<dbReference type="Gene3D" id="2.130.10.10">
    <property type="entry name" value="YVTN repeat-like/Quinoprotein amine dehydrogenase"/>
    <property type="match status" value="1"/>
</dbReference>
<dbReference type="Bgee" id="ENSXETG00000022874">
    <property type="expression patterns" value="Expressed in ovary and 8 other cell types or tissues"/>
</dbReference>
<dbReference type="InterPro" id="IPR036322">
    <property type="entry name" value="WD40_repeat_dom_sf"/>
</dbReference>
<dbReference type="AlphaFoldDB" id="A0A803JT19"/>
<dbReference type="CDD" id="cd19576">
    <property type="entry name" value="serpinI2_pancpin"/>
    <property type="match status" value="1"/>
</dbReference>
<organism evidence="12">
    <name type="scientific">Xenopus tropicalis</name>
    <name type="common">Western clawed frog</name>
    <name type="synonym">Silurana tropicalis</name>
    <dbReference type="NCBI Taxonomy" id="8364"/>
    <lineage>
        <taxon>Eukaryota</taxon>
        <taxon>Metazoa</taxon>
        <taxon>Chordata</taxon>
        <taxon>Craniata</taxon>
        <taxon>Vertebrata</taxon>
        <taxon>Euteleostomi</taxon>
        <taxon>Amphibia</taxon>
        <taxon>Batrachia</taxon>
        <taxon>Anura</taxon>
        <taxon>Pipoidea</taxon>
        <taxon>Pipidae</taxon>
        <taxon>Xenopodinae</taxon>
        <taxon>Xenopus</taxon>
        <taxon>Silurana</taxon>
    </lineage>
</organism>
<dbReference type="Pfam" id="PF00079">
    <property type="entry name" value="Serpin"/>
    <property type="match status" value="1"/>
</dbReference>
<feature type="region of interest" description="Disordered" evidence="10">
    <location>
        <begin position="121"/>
        <end position="145"/>
    </location>
</feature>
<feature type="compositionally biased region" description="Polar residues" evidence="10">
    <location>
        <begin position="132"/>
        <end position="145"/>
    </location>
</feature>
<sequence>MAEFVAHEGAGSIIMTVDKTNQYIITGDLDGWLKVWDIQDYCIDYSEKKTTDPPQLVKSFQPHSDCVTHLETCAYSQSLLILSASADCTIHVSDVFGTPVGIFGQEEHWSIEKCLHENERNHVSENSEGDTSHTNNKESVTSTTYCDETTELGDTLSSSLLTEDKEELPFKISPWENTILGKKYKDFGTKEKLHSNRREDSVQTSVGTFMLLNIEPLLDVADVTKPDFVINPEKYFEDKTDEKSTKEFTTPPLSDKPKRVLCVTMKRLYPGVIVAVTLCGVWITCNASRLWGDAITELAVDLSRAIHSSCTEENIIFSPLGTSLILGMIKLGARGAALSQIQQALKLQGNQDSEEFSELKTLLAVISEENKEFTFNLANALYLQEGFQVKEQYLHSNRDVFNSAIKLVDFQDVKASAETISEWVQRQTHGKISKMFSSGDFTPLTKMVLVNALYFKGEWKQKFSVEATHSEEFSVKRGLTVKVPMMHLQTTTKLGYFSVKNASYKVLELPYKGDKFSLLLTLPAEDVEIGELEKIVTATMIKTWFADMKEEVVEISLPRFKVEHKIDLKKSFLNLNITDIFNEGCDLSGITESPNLYISKVFQKVFLEINEEGSEAAASTGMQVSAMSMSSHRFAANRPFLFFIRHIQSGMILFMGKVMNPDFYDALGRDVESL</sequence>
<dbReference type="FunFam" id="2.10.310.10:FF:000001">
    <property type="entry name" value="Serpin family A member 1"/>
    <property type="match status" value="1"/>
</dbReference>
<evidence type="ECO:0000256" key="2">
    <source>
        <dbReference type="ARBA" id="ARBA00009500"/>
    </source>
</evidence>
<dbReference type="Gene3D" id="2.30.39.10">
    <property type="entry name" value="Alpha-1-antitrypsin, domain 1"/>
    <property type="match status" value="1"/>
</dbReference>
<reference evidence="12" key="1">
    <citation type="journal article" date="2010" name="Science">
        <title>The genome of the Western clawed frog Xenopus tropicalis.</title>
        <authorList>
            <person name="Hellsten U."/>
            <person name="Harland R.M."/>
            <person name="Gilchrist M.J."/>
            <person name="Hendrix D."/>
            <person name="Jurka J."/>
            <person name="Kapitonov V."/>
            <person name="Ovcharenko I."/>
            <person name="Putnam N.H."/>
            <person name="Shu S."/>
            <person name="Taher L."/>
            <person name="Blitz I.L."/>
            <person name="Blumberg B."/>
            <person name="Dichmann D.S."/>
            <person name="Dubchak I."/>
            <person name="Amaya E."/>
            <person name="Detter J.C."/>
            <person name="Fletcher R."/>
            <person name="Gerhard D.S."/>
            <person name="Goodstein D."/>
            <person name="Graves T."/>
            <person name="Grigoriev I.V."/>
            <person name="Grimwood J."/>
            <person name="Kawashima T."/>
            <person name="Lindquist E."/>
            <person name="Lucas S.M."/>
            <person name="Mead P.E."/>
            <person name="Mitros T."/>
            <person name="Ogino H."/>
            <person name="Ohta Y."/>
            <person name="Poliakov A.V."/>
            <person name="Pollet N."/>
            <person name="Robert J."/>
            <person name="Salamov A."/>
            <person name="Sater A.K."/>
            <person name="Schmutz J."/>
            <person name="Terry A."/>
            <person name="Vize P.D."/>
            <person name="Warren W.C."/>
            <person name="Wells D."/>
            <person name="Wills A."/>
            <person name="Wilson R.K."/>
            <person name="Zimmerman L.B."/>
            <person name="Zorn A.M."/>
            <person name="Grainger R."/>
            <person name="Grammer T."/>
            <person name="Khokha M.K."/>
            <person name="Richardson P.M."/>
            <person name="Rokhsar D.S."/>
        </authorList>
    </citation>
    <scope>NUCLEOTIDE SEQUENCE [LARGE SCALE GENOMIC DNA]</scope>
    <source>
        <strain evidence="12">Nigerian</strain>
    </source>
</reference>
<dbReference type="InterPro" id="IPR001680">
    <property type="entry name" value="WD40_rpt"/>
</dbReference>
<dbReference type="SUPFAM" id="SSF56574">
    <property type="entry name" value="Serpins"/>
    <property type="match status" value="1"/>
</dbReference>
<dbReference type="Xenbase" id="XB-GENE-5735943">
    <property type="gene designation" value="wdr49"/>
</dbReference>
<dbReference type="Gene3D" id="3.30.497.10">
    <property type="entry name" value="Antithrombin, subunit I, domain 2"/>
    <property type="match status" value="1"/>
</dbReference>
<evidence type="ECO:0000256" key="3">
    <source>
        <dbReference type="ARBA" id="ARBA00022525"/>
    </source>
</evidence>
<keyword evidence="8" id="KW-0325">Glycoprotein</keyword>
<evidence type="ECO:0000259" key="11">
    <source>
        <dbReference type="SMART" id="SM00093"/>
    </source>
</evidence>
<dbReference type="SMART" id="SM00320">
    <property type="entry name" value="WD40"/>
    <property type="match status" value="2"/>
</dbReference>
<dbReference type="GO" id="GO:0004867">
    <property type="term" value="F:serine-type endopeptidase inhibitor activity"/>
    <property type="evidence" value="ECO:0007669"/>
    <property type="project" value="UniProtKB-KW"/>
</dbReference>
<evidence type="ECO:0000256" key="9">
    <source>
        <dbReference type="RuleBase" id="RU000411"/>
    </source>
</evidence>
<dbReference type="InterPro" id="IPR000215">
    <property type="entry name" value="Serpin_fam"/>
</dbReference>
<keyword evidence="3" id="KW-0964">Secreted</keyword>
<keyword evidence="5" id="KW-0732">Signal</keyword>
<dbReference type="InterPro" id="IPR042185">
    <property type="entry name" value="Serpin_sf_2"/>
</dbReference>
<evidence type="ECO:0000256" key="1">
    <source>
        <dbReference type="ARBA" id="ARBA00004613"/>
    </source>
</evidence>
<keyword evidence="7" id="KW-0722">Serine protease inhibitor</keyword>
<dbReference type="SUPFAM" id="SSF50978">
    <property type="entry name" value="WD40 repeat-like"/>
    <property type="match status" value="1"/>
</dbReference>
<dbReference type="Ensembl" id="ENSXETT00000106387">
    <property type="protein sequence ID" value="ENSXETP00000111144"/>
    <property type="gene ID" value="ENSXETG00000022874"/>
</dbReference>
<evidence type="ECO:0000256" key="6">
    <source>
        <dbReference type="ARBA" id="ARBA00022737"/>
    </source>
</evidence>
<dbReference type="InterPro" id="IPR023795">
    <property type="entry name" value="Serpin_CS"/>
</dbReference>
<feature type="domain" description="Serpin" evidence="11">
    <location>
        <begin position="300"/>
        <end position="661"/>
    </location>
</feature>
<dbReference type="GO" id="GO:0005615">
    <property type="term" value="C:extracellular space"/>
    <property type="evidence" value="ECO:0007669"/>
    <property type="project" value="InterPro"/>
</dbReference>
<gene>
    <name evidence="12" type="primary">wdr49</name>
</gene>
<comment type="subcellular location">
    <subcellularLocation>
        <location evidence="1">Secreted</location>
    </subcellularLocation>
</comment>
<dbReference type="InterPro" id="IPR036186">
    <property type="entry name" value="Serpin_sf"/>
</dbReference>
<accession>A0A803JT19</accession>
<evidence type="ECO:0000256" key="7">
    <source>
        <dbReference type="ARBA" id="ARBA00022900"/>
    </source>
</evidence>
<reference evidence="12" key="2">
    <citation type="submission" date="2021-03" db="UniProtKB">
        <authorList>
            <consortium name="Ensembl"/>
        </authorList>
    </citation>
    <scope>IDENTIFICATION</scope>
</reference>
<dbReference type="PANTHER" id="PTHR11461:SF51">
    <property type="entry name" value="SERPIN I2"/>
    <property type="match status" value="1"/>
</dbReference>
<evidence type="ECO:0000256" key="10">
    <source>
        <dbReference type="SAM" id="MobiDB-lite"/>
    </source>
</evidence>
<dbReference type="FunFam" id="3.30.497.10:FF:000005">
    <property type="entry name" value="serpin I2 isoform X1"/>
    <property type="match status" value="1"/>
</dbReference>
<dbReference type="Pfam" id="PF00400">
    <property type="entry name" value="WD40"/>
    <property type="match status" value="2"/>
</dbReference>
<proteinExistence type="inferred from homology"/>
<dbReference type="InterPro" id="IPR023796">
    <property type="entry name" value="Serpin_dom"/>
</dbReference>
<dbReference type="GeneTree" id="ENSGT00940000160751"/>
<evidence type="ECO:0000256" key="5">
    <source>
        <dbReference type="ARBA" id="ARBA00022729"/>
    </source>
</evidence>
<dbReference type="PANTHER" id="PTHR11461">
    <property type="entry name" value="SERINE PROTEASE INHIBITOR, SERPIN"/>
    <property type="match status" value="1"/>
</dbReference>
<comment type="similarity">
    <text evidence="2 9">Belongs to the serpin family.</text>
</comment>
<keyword evidence="6" id="KW-0677">Repeat</keyword>
<dbReference type="SMART" id="SM00093">
    <property type="entry name" value="SERPIN"/>
    <property type="match status" value="1"/>
</dbReference>
<evidence type="ECO:0000313" key="12">
    <source>
        <dbReference type="Ensembl" id="ENSXETP00000111144"/>
    </source>
</evidence>
<keyword evidence="4" id="KW-0646">Protease inhibitor</keyword>
<dbReference type="PROSITE" id="PS00284">
    <property type="entry name" value="SERPIN"/>
    <property type="match status" value="1"/>
</dbReference>